<dbReference type="EMBL" id="JAOPHQ010004264">
    <property type="protein sequence ID" value="KAK0140265.1"/>
    <property type="molecule type" value="Genomic_DNA"/>
</dbReference>
<reference evidence="16" key="1">
    <citation type="journal article" date="2023" name="Front. Mar. Sci.">
        <title>A new Merluccius polli reference genome to investigate the effects of global change in West African waters.</title>
        <authorList>
            <person name="Mateo J.L."/>
            <person name="Blanco-Fernandez C."/>
            <person name="Garcia-Vazquez E."/>
            <person name="Machado-Schiaffino G."/>
        </authorList>
    </citation>
    <scope>NUCLEOTIDE SEQUENCE</scope>
    <source>
        <strain evidence="16">C29</strain>
        <tissue evidence="16">Fin</tissue>
    </source>
</reference>
<dbReference type="PROSITE" id="PS00108">
    <property type="entry name" value="PROTEIN_KINASE_ST"/>
    <property type="match status" value="1"/>
</dbReference>
<dbReference type="Proteomes" id="UP001174136">
    <property type="component" value="Unassembled WGS sequence"/>
</dbReference>
<dbReference type="InterPro" id="IPR000719">
    <property type="entry name" value="Prot_kinase_dom"/>
</dbReference>
<evidence type="ECO:0000256" key="14">
    <source>
        <dbReference type="SAM" id="MobiDB-lite"/>
    </source>
</evidence>
<dbReference type="Pfam" id="PF00069">
    <property type="entry name" value="Pkinase"/>
    <property type="match status" value="1"/>
</dbReference>
<feature type="compositionally biased region" description="Acidic residues" evidence="14">
    <location>
        <begin position="777"/>
        <end position="788"/>
    </location>
</feature>
<dbReference type="InterPro" id="IPR008271">
    <property type="entry name" value="Ser/Thr_kinase_AS"/>
</dbReference>
<dbReference type="InterPro" id="IPR051131">
    <property type="entry name" value="NEK_Ser/Thr_kinase_NIMA"/>
</dbReference>
<feature type="compositionally biased region" description="Basic and acidic residues" evidence="14">
    <location>
        <begin position="584"/>
        <end position="594"/>
    </location>
</feature>
<dbReference type="PROSITE" id="PS50011">
    <property type="entry name" value="PROTEIN_KINASE_DOM"/>
    <property type="match status" value="1"/>
</dbReference>
<comment type="similarity">
    <text evidence="2">Belongs to the protein kinase superfamily. NEK Ser/Thr protein kinase family. NIMA subfamily.</text>
</comment>
<feature type="compositionally biased region" description="Polar residues" evidence="14">
    <location>
        <begin position="809"/>
        <end position="819"/>
    </location>
</feature>
<feature type="compositionally biased region" description="Basic and acidic residues" evidence="14">
    <location>
        <begin position="789"/>
        <end position="799"/>
    </location>
</feature>
<evidence type="ECO:0000256" key="6">
    <source>
        <dbReference type="ARBA" id="ARBA00022723"/>
    </source>
</evidence>
<gene>
    <name evidence="16" type="primary">NEK5</name>
    <name evidence="16" type="ORF">N1851_022813</name>
</gene>
<dbReference type="EC" id="2.7.11.1" evidence="3"/>
<feature type="compositionally biased region" description="Basic and acidic residues" evidence="14">
    <location>
        <begin position="709"/>
        <end position="720"/>
    </location>
</feature>
<keyword evidence="8 16" id="KW-0418">Kinase</keyword>
<feature type="region of interest" description="Disordered" evidence="14">
    <location>
        <begin position="560"/>
        <end position="602"/>
    </location>
</feature>
<dbReference type="PANTHER" id="PTHR44899:SF1">
    <property type="entry name" value="SERINE_THREONINE-PROTEIN KINASE NEK5"/>
    <property type="match status" value="1"/>
</dbReference>
<evidence type="ECO:0000259" key="15">
    <source>
        <dbReference type="PROSITE" id="PS50011"/>
    </source>
</evidence>
<comment type="catalytic activity">
    <reaction evidence="11">
        <text>L-threonyl-[protein] + ATP = O-phospho-L-threonyl-[protein] + ADP + H(+)</text>
        <dbReference type="Rhea" id="RHEA:46608"/>
        <dbReference type="Rhea" id="RHEA-COMP:11060"/>
        <dbReference type="Rhea" id="RHEA-COMP:11605"/>
        <dbReference type="ChEBI" id="CHEBI:15378"/>
        <dbReference type="ChEBI" id="CHEBI:30013"/>
        <dbReference type="ChEBI" id="CHEBI:30616"/>
        <dbReference type="ChEBI" id="CHEBI:61977"/>
        <dbReference type="ChEBI" id="CHEBI:456216"/>
        <dbReference type="EC" id="2.7.11.1"/>
    </reaction>
</comment>
<keyword evidence="17" id="KW-1185">Reference proteome</keyword>
<evidence type="ECO:0000256" key="13">
    <source>
        <dbReference type="PROSITE-ProRule" id="PRU10141"/>
    </source>
</evidence>
<dbReference type="GO" id="GO:0046872">
    <property type="term" value="F:metal ion binding"/>
    <property type="evidence" value="ECO:0007669"/>
    <property type="project" value="UniProtKB-KW"/>
</dbReference>
<dbReference type="PANTHER" id="PTHR44899">
    <property type="entry name" value="CAMK FAMILY PROTEIN KINASE"/>
    <property type="match status" value="1"/>
</dbReference>
<dbReference type="GO" id="GO:0005524">
    <property type="term" value="F:ATP binding"/>
    <property type="evidence" value="ECO:0007669"/>
    <property type="project" value="UniProtKB-UniRule"/>
</dbReference>
<dbReference type="GO" id="GO:0004674">
    <property type="term" value="F:protein serine/threonine kinase activity"/>
    <property type="evidence" value="ECO:0007669"/>
    <property type="project" value="UniProtKB-KW"/>
</dbReference>
<evidence type="ECO:0000256" key="2">
    <source>
        <dbReference type="ARBA" id="ARBA00010886"/>
    </source>
</evidence>
<feature type="domain" description="Protein kinase" evidence="15">
    <location>
        <begin position="4"/>
        <end position="261"/>
    </location>
</feature>
<feature type="region of interest" description="Disordered" evidence="14">
    <location>
        <begin position="288"/>
        <end position="353"/>
    </location>
</feature>
<keyword evidence="6" id="KW-0479">Metal-binding</keyword>
<keyword evidence="7 13" id="KW-0547">Nucleotide-binding</keyword>
<name>A0AA47MHI7_MERPO</name>
<evidence type="ECO:0000256" key="9">
    <source>
        <dbReference type="ARBA" id="ARBA00022840"/>
    </source>
</evidence>
<feature type="region of interest" description="Disordered" evidence="14">
    <location>
        <begin position="384"/>
        <end position="415"/>
    </location>
</feature>
<feature type="compositionally biased region" description="Pro residues" evidence="14">
    <location>
        <begin position="389"/>
        <end position="408"/>
    </location>
</feature>
<evidence type="ECO:0000256" key="12">
    <source>
        <dbReference type="ARBA" id="ARBA00048679"/>
    </source>
</evidence>
<evidence type="ECO:0000313" key="16">
    <source>
        <dbReference type="EMBL" id="KAK0140265.1"/>
    </source>
</evidence>
<evidence type="ECO:0000256" key="8">
    <source>
        <dbReference type="ARBA" id="ARBA00022777"/>
    </source>
</evidence>
<keyword evidence="5" id="KW-0808">Transferase</keyword>
<evidence type="ECO:0000256" key="7">
    <source>
        <dbReference type="ARBA" id="ARBA00022741"/>
    </source>
</evidence>
<dbReference type="FunFam" id="1.10.510.10:FF:000172">
    <property type="entry name" value="serine/threonine-protein kinase Nek1 isoform X1"/>
    <property type="match status" value="1"/>
</dbReference>
<dbReference type="InterPro" id="IPR011009">
    <property type="entry name" value="Kinase-like_dom_sf"/>
</dbReference>
<organism evidence="16 17">
    <name type="scientific">Merluccius polli</name>
    <name type="common">Benguela hake</name>
    <name type="synonym">Merluccius cadenati</name>
    <dbReference type="NCBI Taxonomy" id="89951"/>
    <lineage>
        <taxon>Eukaryota</taxon>
        <taxon>Metazoa</taxon>
        <taxon>Chordata</taxon>
        <taxon>Craniata</taxon>
        <taxon>Vertebrata</taxon>
        <taxon>Euteleostomi</taxon>
        <taxon>Actinopterygii</taxon>
        <taxon>Neopterygii</taxon>
        <taxon>Teleostei</taxon>
        <taxon>Neoteleostei</taxon>
        <taxon>Acanthomorphata</taxon>
        <taxon>Zeiogadaria</taxon>
        <taxon>Gadariae</taxon>
        <taxon>Gadiformes</taxon>
        <taxon>Gadoidei</taxon>
        <taxon>Merlucciidae</taxon>
        <taxon>Merluccius</taxon>
    </lineage>
</organism>
<dbReference type="FunFam" id="3.30.200.20:FF:000097">
    <property type="entry name" value="Probable serine/threonine-protein kinase nek1"/>
    <property type="match status" value="1"/>
</dbReference>
<evidence type="ECO:0000256" key="3">
    <source>
        <dbReference type="ARBA" id="ARBA00012513"/>
    </source>
</evidence>
<accession>A0AA47MHI7</accession>
<protein>
    <recommendedName>
        <fullName evidence="3">non-specific serine/threonine protein kinase</fullName>
        <ecNumber evidence="3">2.7.11.1</ecNumber>
    </recommendedName>
</protein>
<feature type="compositionally biased region" description="Basic and acidic residues" evidence="14">
    <location>
        <begin position="516"/>
        <end position="536"/>
    </location>
</feature>
<comment type="catalytic activity">
    <reaction evidence="12">
        <text>L-seryl-[protein] + ATP = O-phospho-L-seryl-[protein] + ADP + H(+)</text>
        <dbReference type="Rhea" id="RHEA:17989"/>
        <dbReference type="Rhea" id="RHEA-COMP:9863"/>
        <dbReference type="Rhea" id="RHEA-COMP:11604"/>
        <dbReference type="ChEBI" id="CHEBI:15378"/>
        <dbReference type="ChEBI" id="CHEBI:29999"/>
        <dbReference type="ChEBI" id="CHEBI:30616"/>
        <dbReference type="ChEBI" id="CHEBI:83421"/>
        <dbReference type="ChEBI" id="CHEBI:456216"/>
        <dbReference type="EC" id="2.7.11.1"/>
    </reaction>
</comment>
<feature type="compositionally biased region" description="Acidic residues" evidence="14">
    <location>
        <begin position="748"/>
        <end position="763"/>
    </location>
</feature>
<evidence type="ECO:0000256" key="10">
    <source>
        <dbReference type="ARBA" id="ARBA00022842"/>
    </source>
</evidence>
<evidence type="ECO:0000256" key="1">
    <source>
        <dbReference type="ARBA" id="ARBA00001946"/>
    </source>
</evidence>
<comment type="cofactor">
    <cofactor evidence="1">
        <name>Mg(2+)</name>
        <dbReference type="ChEBI" id="CHEBI:18420"/>
    </cofactor>
</comment>
<proteinExistence type="inferred from homology"/>
<feature type="compositionally biased region" description="Low complexity" evidence="14">
    <location>
        <begin position="688"/>
        <end position="698"/>
    </location>
</feature>
<keyword evidence="9 13" id="KW-0067">ATP-binding</keyword>
<feature type="binding site" evidence="13">
    <location>
        <position position="35"/>
    </location>
    <ligand>
        <name>ATP</name>
        <dbReference type="ChEBI" id="CHEBI:30616"/>
    </ligand>
</feature>
<evidence type="ECO:0000313" key="17">
    <source>
        <dbReference type="Proteomes" id="UP001174136"/>
    </source>
</evidence>
<evidence type="ECO:0000256" key="4">
    <source>
        <dbReference type="ARBA" id="ARBA00022527"/>
    </source>
</evidence>
<dbReference type="AlphaFoldDB" id="A0AA47MHI7"/>
<keyword evidence="10" id="KW-0460">Magnesium</keyword>
<dbReference type="SMART" id="SM00220">
    <property type="entry name" value="S_TKc"/>
    <property type="match status" value="1"/>
</dbReference>
<feature type="compositionally biased region" description="Acidic residues" evidence="14">
    <location>
        <begin position="721"/>
        <end position="739"/>
    </location>
</feature>
<dbReference type="Gene3D" id="1.10.510.10">
    <property type="entry name" value="Transferase(Phosphotransferase) domain 1"/>
    <property type="match status" value="1"/>
</dbReference>
<sequence length="856" mass="97535">MNSYDVVRQIGEGAFGKAFLVRDRGQSSANMCVVKEINLSKMSLREREASKKEGMLLSKMKHPNIVAFFKSFQERNSLYIVMEFCDGGDLMKRISVQRGAPFTEEQVVNWFLQVCLGLKYIHDRKVLHRDIKAQNIFLTGGGTRAKLGDFGIAKMLNNTMELARTCVGTPYYLSPEICESRPYNNKTDVWSLGCVLYELCTLRHPFEGSSLRQLVGKICRGRFEPVSSRYSYDLRLLLSQLFKVSPRDRPSVSSVLKRPFLEKLICKFLDPQVIQEEFSQLVISNKAAGPEKSKTRPYQAEKLARARAPARPAHRPKPGPTAKKLPPKPEWKAPVKGCTPPGQHKGRPGHLAGPELREVRGQQNHRDPYHHYHLQLDALKRRNREEPPHPLPLHHSPPPPPPPNPPPHQLAERGEDRPVPYQMVAEAHGAYLQRRQEAQRYKLRAEKQLGLRPSTADAERYRRLAVPPQEAGRPHHTPQHGNQQEYLHQLECIREQYYQEMRALRRRAENQPGTNEEEHHRSPARPSPEHSHGQDIQEALELIRNEERQEMIGERREEIQGLQNKHRGQKGIMFEIPLDCEESKEERQREKEGIEGGQEEEAEDILNQCLSFQAGEELRHRDWSAGEGGCGQERRGWSKRVPDTLLEALAGMDMSLAGVDEEEEETERRRAWGGGPPNTLLNALAHATLTSSTLDTLTPEPPTEEQREEEGQGEEKRVVEQEGEDEKEVQIEEESDVEVDGERLEPRSDDDDTNFEESEDELREEVADSMKNLFIMNDDEDKEPEEKEEMGGRIEKEGGEENGSGDPRPTQTDPDSYQFSKAPPCTTKAEDEGCGSRPHVDEFQVSDEASTEDNGQ</sequence>
<dbReference type="SUPFAM" id="SSF56112">
    <property type="entry name" value="Protein kinase-like (PK-like)"/>
    <property type="match status" value="1"/>
</dbReference>
<feature type="region of interest" description="Disordered" evidence="14">
    <location>
        <begin position="507"/>
        <end position="536"/>
    </location>
</feature>
<keyword evidence="4" id="KW-0723">Serine/threonine-protein kinase</keyword>
<evidence type="ECO:0000256" key="11">
    <source>
        <dbReference type="ARBA" id="ARBA00047899"/>
    </source>
</evidence>
<feature type="region of interest" description="Disordered" evidence="14">
    <location>
        <begin position="652"/>
        <end position="856"/>
    </location>
</feature>
<dbReference type="Gene3D" id="3.30.200.20">
    <property type="entry name" value="Phosphorylase Kinase, domain 1"/>
    <property type="match status" value="1"/>
</dbReference>
<dbReference type="PROSITE" id="PS00107">
    <property type="entry name" value="PROTEIN_KINASE_ATP"/>
    <property type="match status" value="1"/>
</dbReference>
<comment type="caution">
    <text evidence="16">The sequence shown here is derived from an EMBL/GenBank/DDBJ whole genome shotgun (WGS) entry which is preliminary data.</text>
</comment>
<dbReference type="InterPro" id="IPR017441">
    <property type="entry name" value="Protein_kinase_ATP_BS"/>
</dbReference>
<evidence type="ECO:0000256" key="5">
    <source>
        <dbReference type="ARBA" id="ARBA00022679"/>
    </source>
</evidence>